<accession>F8JSX3</accession>
<keyword evidence="1 2" id="KW-0732">Signal</keyword>
<dbReference type="InterPro" id="IPR050966">
    <property type="entry name" value="Glutamyl_endopeptidase"/>
</dbReference>
<dbReference type="Pfam" id="PF13365">
    <property type="entry name" value="Trypsin_2"/>
    <property type="match status" value="1"/>
</dbReference>
<proteinExistence type="predicted"/>
<dbReference type="SUPFAM" id="SSF50494">
    <property type="entry name" value="Trypsin-like serine proteases"/>
    <property type="match status" value="1"/>
</dbReference>
<dbReference type="OrthoDB" id="3507155at2"/>
<dbReference type="InterPro" id="IPR043504">
    <property type="entry name" value="Peptidase_S1_PA_chymotrypsin"/>
</dbReference>
<evidence type="ECO:0008006" key="5">
    <source>
        <dbReference type="Google" id="ProtNLM"/>
    </source>
</evidence>
<organism evidence="3 4">
    <name type="scientific">Streptantibioticus cattleyicolor (strain ATCC 35852 / DSM 46488 / JCM 4925 / NBRC 14057 / NRRL 8057)</name>
    <name type="common">Streptomyces cattleya</name>
    <dbReference type="NCBI Taxonomy" id="1003195"/>
    <lineage>
        <taxon>Bacteria</taxon>
        <taxon>Bacillati</taxon>
        <taxon>Actinomycetota</taxon>
        <taxon>Actinomycetes</taxon>
        <taxon>Kitasatosporales</taxon>
        <taxon>Streptomycetaceae</taxon>
        <taxon>Streptantibioticus</taxon>
    </lineage>
</organism>
<accession>G8WVM6</accession>
<dbReference type="GO" id="GO:0004252">
    <property type="term" value="F:serine-type endopeptidase activity"/>
    <property type="evidence" value="ECO:0007669"/>
    <property type="project" value="InterPro"/>
</dbReference>
<dbReference type="AlphaFoldDB" id="F8JSX3"/>
<dbReference type="PROSITE" id="PS00134">
    <property type="entry name" value="TRYPSIN_HIS"/>
    <property type="match status" value="1"/>
</dbReference>
<keyword evidence="4" id="KW-1185">Reference proteome</keyword>
<dbReference type="InterPro" id="IPR018114">
    <property type="entry name" value="TRYPSIN_HIS"/>
</dbReference>
<dbReference type="eggNOG" id="COG3591">
    <property type="taxonomic scope" value="Bacteria"/>
</dbReference>
<evidence type="ECO:0000256" key="1">
    <source>
        <dbReference type="ARBA" id="ARBA00022729"/>
    </source>
</evidence>
<dbReference type="PANTHER" id="PTHR15462:SF8">
    <property type="entry name" value="SERINE PROTEASE"/>
    <property type="match status" value="1"/>
</dbReference>
<dbReference type="KEGG" id="scy:SCATT_54140"/>
<dbReference type="STRING" id="1003195.SCATT_54140"/>
<name>F8JSX3_STREN</name>
<dbReference type="HOGENOM" id="CLU_050832_1_1_11"/>
<dbReference type="InterPro" id="IPR009003">
    <property type="entry name" value="Peptidase_S1_PA"/>
</dbReference>
<sequence length="267" mass="27113">MVKGFVRPAGGRPGRFAAVRAAGAALIVLAAAGPAPTAPAATPARPAAVPVFPARYRIGAVFALTGRPRHFCTAGVVTSPHRNLVVTAAHCVHGGPGGGYRTELAFAPGYRAGGAPAGLWRVRRVFVAPRWTTAGDAAIDVAFLALETRAGAAVEDLVGGNPLLTGVVPGAVRLVGYPASSEEAVTCAARAERPHPQRLRVRCPGFTVGTSGSPWVAGDGRREDGPVVGVIGGYQHGGATPDVSYSSYFDASVGELYRRAATGSGGT</sequence>
<dbReference type="EMBL" id="CP003219">
    <property type="protein sequence ID" value="AEW97785.1"/>
    <property type="molecule type" value="Genomic_DNA"/>
</dbReference>
<gene>
    <name evidence="3" type="ordered locus">SCATT_54140</name>
</gene>
<evidence type="ECO:0000313" key="4">
    <source>
        <dbReference type="Proteomes" id="UP000007842"/>
    </source>
</evidence>
<dbReference type="RefSeq" id="WP_014146115.1">
    <property type="nucleotide sequence ID" value="NC_016111.1"/>
</dbReference>
<dbReference type="Proteomes" id="UP000007842">
    <property type="component" value="Chromosome"/>
</dbReference>
<feature type="signal peptide" evidence="2">
    <location>
        <begin position="1"/>
        <end position="40"/>
    </location>
</feature>
<dbReference type="Gene3D" id="2.40.10.10">
    <property type="entry name" value="Trypsin-like serine proteases"/>
    <property type="match status" value="2"/>
</dbReference>
<dbReference type="PATRIC" id="fig|1003195.11.peg.6836"/>
<reference evidence="4" key="1">
    <citation type="submission" date="2011-12" db="EMBL/GenBank/DDBJ databases">
        <title>Complete genome sequence of Streptomyces cattleya strain DSM 46488.</title>
        <authorList>
            <person name="Ou H.-Y."/>
            <person name="Li P."/>
            <person name="Zhao C."/>
            <person name="O'Hagan D."/>
            <person name="Deng Z."/>
        </authorList>
    </citation>
    <scope>NUCLEOTIDE SEQUENCE [LARGE SCALE GENOMIC DNA]</scope>
    <source>
        <strain evidence="4">ATCC 35852 / DSM 46488 / JCM 4925 / NBRC 14057 / NRRL 8057</strain>
    </source>
</reference>
<evidence type="ECO:0000313" key="3">
    <source>
        <dbReference type="EMBL" id="AEW97785.1"/>
    </source>
</evidence>
<dbReference type="PANTHER" id="PTHR15462">
    <property type="entry name" value="SERINE PROTEASE"/>
    <property type="match status" value="1"/>
</dbReference>
<evidence type="ECO:0000256" key="2">
    <source>
        <dbReference type="SAM" id="SignalP"/>
    </source>
</evidence>
<dbReference type="KEGG" id="sct:SCAT_5413"/>
<dbReference type="GO" id="GO:0006508">
    <property type="term" value="P:proteolysis"/>
    <property type="evidence" value="ECO:0007669"/>
    <property type="project" value="InterPro"/>
</dbReference>
<feature type="chain" id="PRO_5003373650" description="Serine protease" evidence="2">
    <location>
        <begin position="41"/>
        <end position="267"/>
    </location>
</feature>
<protein>
    <recommendedName>
        <fullName evidence="5">Serine protease</fullName>
    </recommendedName>
</protein>